<feature type="transmembrane region" description="Helical" evidence="1">
    <location>
        <begin position="46"/>
        <end position="67"/>
    </location>
</feature>
<evidence type="ECO:0000256" key="1">
    <source>
        <dbReference type="SAM" id="Phobius"/>
    </source>
</evidence>
<feature type="transmembrane region" description="Helical" evidence="1">
    <location>
        <begin position="7"/>
        <end position="26"/>
    </location>
</feature>
<gene>
    <name evidence="2" type="ORF">FB556_0820</name>
</gene>
<dbReference type="AlphaFoldDB" id="A0A543AP82"/>
<name>A0A543AP82_9MICC</name>
<sequence length="349" mass="39349">MQNWVKIVIGVVLLTGLVVLSFFIPWPQTWSFQAFLEFLGDAEEDWHLWAALTAFGTVGATVVALYLSFDAWRQNKAATARVVSAWITDDYEPRSDGSSYERTIKMHLANESNEPVFSATPNVYIGNGQVPLGPLSAPSPISVIPPRRELVFDISVPLLAHTDSWHPTVSLAFNDPKGRRWRRLPDGTLENVSRKKSRWSDDSATMDERVRGDDTVLNPMFITEIFLEGLEQNEPTFEHMQPVLAESAAEDWAEVNWAELQQEVSGYRPTSMIDYPAPRIARIKLSGDTTLEGRQVQGDGTGIELRDVQFLTLVFETERGWRVFGIGGALRPDRIYFGDSLQDEIRLYS</sequence>
<keyword evidence="3" id="KW-1185">Reference proteome</keyword>
<comment type="caution">
    <text evidence="2">The sequence shown here is derived from an EMBL/GenBank/DDBJ whole genome shotgun (WGS) entry which is preliminary data.</text>
</comment>
<dbReference type="RefSeq" id="WP_141864931.1">
    <property type="nucleotide sequence ID" value="NZ_BAABAN010000001.1"/>
</dbReference>
<evidence type="ECO:0000313" key="2">
    <source>
        <dbReference type="EMBL" id="TQL74356.1"/>
    </source>
</evidence>
<proteinExistence type="predicted"/>
<reference evidence="2 3" key="1">
    <citation type="submission" date="2019-06" db="EMBL/GenBank/DDBJ databases">
        <title>Sequencing the genomes of 1000 actinobacteria strains.</title>
        <authorList>
            <person name="Klenk H.-P."/>
        </authorList>
    </citation>
    <scope>NUCLEOTIDE SEQUENCE [LARGE SCALE GENOMIC DNA]</scope>
    <source>
        <strain evidence="2 3">DSM 24083</strain>
    </source>
</reference>
<accession>A0A543AP82</accession>
<evidence type="ECO:0000313" key="3">
    <source>
        <dbReference type="Proteomes" id="UP000319746"/>
    </source>
</evidence>
<dbReference type="EMBL" id="VFOU01000001">
    <property type="protein sequence ID" value="TQL74356.1"/>
    <property type="molecule type" value="Genomic_DNA"/>
</dbReference>
<dbReference type="Proteomes" id="UP000319746">
    <property type="component" value="Unassembled WGS sequence"/>
</dbReference>
<keyword evidence="1" id="KW-1133">Transmembrane helix</keyword>
<organism evidence="2 3">
    <name type="scientific">Enteractinococcus coprophilus</name>
    <dbReference type="NCBI Taxonomy" id="1027633"/>
    <lineage>
        <taxon>Bacteria</taxon>
        <taxon>Bacillati</taxon>
        <taxon>Actinomycetota</taxon>
        <taxon>Actinomycetes</taxon>
        <taxon>Micrococcales</taxon>
        <taxon>Micrococcaceae</taxon>
    </lineage>
</organism>
<keyword evidence="1" id="KW-0472">Membrane</keyword>
<dbReference type="OrthoDB" id="5126014at2"/>
<keyword evidence="1" id="KW-0812">Transmembrane</keyword>
<protein>
    <submittedName>
        <fullName evidence="2">Uncharacterized protein</fullName>
    </submittedName>
</protein>